<dbReference type="KEGG" id="psyo:PB01_03085"/>
<accession>A0A5J6SJP1</accession>
<proteinExistence type="predicted"/>
<gene>
    <name evidence="1" type="ORF">PB01_03085</name>
</gene>
<evidence type="ECO:0000313" key="1">
    <source>
        <dbReference type="EMBL" id="QFF97879.1"/>
    </source>
</evidence>
<reference evidence="1 2" key="1">
    <citation type="submission" date="2018-07" db="EMBL/GenBank/DDBJ databases">
        <title>Complete genome sequence of Psychrobacillus sp. PB01, isolated from iceberg, and comparative genome analysis of Psychrobacillus strains.</title>
        <authorList>
            <person name="Lee P.C."/>
        </authorList>
    </citation>
    <scope>NUCLEOTIDE SEQUENCE [LARGE SCALE GENOMIC DNA]</scope>
    <source>
        <strain evidence="1 2">PB01</strain>
    </source>
</reference>
<dbReference type="EMBL" id="CP031223">
    <property type="protein sequence ID" value="QFF97879.1"/>
    <property type="molecule type" value="Genomic_DNA"/>
</dbReference>
<dbReference type="AlphaFoldDB" id="A0A5J6SJP1"/>
<keyword evidence="2" id="KW-1185">Reference proteome</keyword>
<dbReference type="Proteomes" id="UP000325517">
    <property type="component" value="Chromosome"/>
</dbReference>
<organism evidence="1 2">
    <name type="scientific">Psychrobacillus glaciei</name>
    <dbReference type="NCBI Taxonomy" id="2283160"/>
    <lineage>
        <taxon>Bacteria</taxon>
        <taxon>Bacillati</taxon>
        <taxon>Bacillota</taxon>
        <taxon>Bacilli</taxon>
        <taxon>Bacillales</taxon>
        <taxon>Bacillaceae</taxon>
        <taxon>Psychrobacillus</taxon>
    </lineage>
</organism>
<dbReference type="OrthoDB" id="2361717at2"/>
<dbReference type="InterPro" id="IPR035218">
    <property type="entry name" value="DUF5327"/>
</dbReference>
<evidence type="ECO:0000313" key="2">
    <source>
        <dbReference type="Proteomes" id="UP000325517"/>
    </source>
</evidence>
<sequence length="77" mass="8370">MISNEQILNQIEKQIHKAKMETNELATREAFAAIRALCDVVLDSTASVNPIQSAPVISAPPITLKEADANGESLFDF</sequence>
<protein>
    <submittedName>
        <fullName evidence="1">Uracil-DNA glycosylase</fullName>
    </submittedName>
</protein>
<dbReference type="RefSeq" id="WP_151698821.1">
    <property type="nucleotide sequence ID" value="NZ_CP031223.1"/>
</dbReference>
<dbReference type="Pfam" id="PF17261">
    <property type="entry name" value="DUF5327"/>
    <property type="match status" value="1"/>
</dbReference>
<name>A0A5J6SJP1_9BACI</name>